<dbReference type="Proteomes" id="UP000620124">
    <property type="component" value="Unassembled WGS sequence"/>
</dbReference>
<name>A0A8H6YVC3_9AGAR</name>
<evidence type="ECO:0000313" key="2">
    <source>
        <dbReference type="EMBL" id="KAF7365359.1"/>
    </source>
</evidence>
<dbReference type="AlphaFoldDB" id="A0A8H6YVC3"/>
<comment type="caution">
    <text evidence="2">The sequence shown here is derived from an EMBL/GenBank/DDBJ whole genome shotgun (WGS) entry which is preliminary data.</text>
</comment>
<evidence type="ECO:0000256" key="1">
    <source>
        <dbReference type="ARBA" id="ARBA00023002"/>
    </source>
</evidence>
<gene>
    <name evidence="2" type="ORF">MVEN_00407900</name>
</gene>
<dbReference type="Gene3D" id="3.40.50.720">
    <property type="entry name" value="NAD(P)-binding Rossmann-like Domain"/>
    <property type="match status" value="1"/>
</dbReference>
<dbReference type="InterPro" id="IPR036291">
    <property type="entry name" value="NAD(P)-bd_dom_sf"/>
</dbReference>
<protein>
    <recommendedName>
        <fullName evidence="4">NAD(P)-binding protein</fullName>
    </recommendedName>
</protein>
<dbReference type="Pfam" id="PF00106">
    <property type="entry name" value="adh_short"/>
    <property type="match status" value="1"/>
</dbReference>
<dbReference type="EMBL" id="JACAZI010000003">
    <property type="protein sequence ID" value="KAF7365359.1"/>
    <property type="molecule type" value="Genomic_DNA"/>
</dbReference>
<evidence type="ECO:0008006" key="4">
    <source>
        <dbReference type="Google" id="ProtNLM"/>
    </source>
</evidence>
<dbReference type="InterPro" id="IPR002347">
    <property type="entry name" value="SDR_fam"/>
</dbReference>
<accession>A0A8H6YVC3</accession>
<reference evidence="2" key="1">
    <citation type="submission" date="2020-05" db="EMBL/GenBank/DDBJ databases">
        <title>Mycena genomes resolve the evolution of fungal bioluminescence.</title>
        <authorList>
            <person name="Tsai I.J."/>
        </authorList>
    </citation>
    <scope>NUCLEOTIDE SEQUENCE</scope>
    <source>
        <strain evidence="2">CCC161011</strain>
    </source>
</reference>
<proteinExistence type="predicted"/>
<evidence type="ECO:0000313" key="3">
    <source>
        <dbReference type="Proteomes" id="UP000620124"/>
    </source>
</evidence>
<dbReference type="PRINTS" id="PR00081">
    <property type="entry name" value="GDHRDH"/>
</dbReference>
<dbReference type="SUPFAM" id="SSF51735">
    <property type="entry name" value="NAD(P)-binding Rossmann-fold domains"/>
    <property type="match status" value="1"/>
</dbReference>
<organism evidence="2 3">
    <name type="scientific">Mycena venus</name>
    <dbReference type="NCBI Taxonomy" id="2733690"/>
    <lineage>
        <taxon>Eukaryota</taxon>
        <taxon>Fungi</taxon>
        <taxon>Dikarya</taxon>
        <taxon>Basidiomycota</taxon>
        <taxon>Agaricomycotina</taxon>
        <taxon>Agaricomycetes</taxon>
        <taxon>Agaricomycetidae</taxon>
        <taxon>Agaricales</taxon>
        <taxon>Marasmiineae</taxon>
        <taxon>Mycenaceae</taxon>
        <taxon>Mycena</taxon>
    </lineage>
</organism>
<dbReference type="GO" id="GO:0016491">
    <property type="term" value="F:oxidoreductase activity"/>
    <property type="evidence" value="ECO:0007669"/>
    <property type="project" value="UniProtKB-KW"/>
</dbReference>
<keyword evidence="1" id="KW-0560">Oxidoreductase</keyword>
<keyword evidence="3" id="KW-1185">Reference proteome</keyword>
<dbReference type="PANTHER" id="PTHR43157:SF31">
    <property type="entry name" value="PHOSPHATIDYLINOSITOL-GLYCAN BIOSYNTHESIS CLASS F PROTEIN"/>
    <property type="match status" value="1"/>
</dbReference>
<dbReference type="PANTHER" id="PTHR43157">
    <property type="entry name" value="PHOSPHATIDYLINOSITOL-GLYCAN BIOSYNTHESIS CLASS F PROTEIN-RELATED"/>
    <property type="match status" value="1"/>
</dbReference>
<sequence length="309" mass="34606">MAKFSGKNFWQTQRAKPPAVEKGDLRGKTVIVVGANGGLGFEASKHFARFNPGRLILACRNQSKGQAALERIQEETGCKTGEVWIVDLTEFASVQRFADKFAQDGGRLDILVANAAVILNKYEETKDGWETCLQGWRTPHCPRIVVVASDVHYWATIEKAVLKTPNVLKTLGSKEFCTPKHMVDQRYFLTKLLNVMFVRALNERIAASTPLVVNAVNPGFCFSNIRQGFTGFQLEAGSWCMPLQGENSDPNKLRGEYITLWYKVDEVSNYLLDAEGAQLQNRIWKELIEILTKADPRIASTVGTYLTEK</sequence>
<dbReference type="OrthoDB" id="542013at2759"/>